<feature type="compositionally biased region" description="Acidic residues" evidence="1">
    <location>
        <begin position="132"/>
        <end position="151"/>
    </location>
</feature>
<comment type="caution">
    <text evidence="2">The sequence shown here is derived from an EMBL/GenBank/DDBJ whole genome shotgun (WGS) entry which is preliminary data.</text>
</comment>
<protein>
    <submittedName>
        <fullName evidence="2">Uncharacterized protein</fullName>
    </submittedName>
</protein>
<reference evidence="2 3" key="1">
    <citation type="submission" date="2016-07" db="EMBL/GenBank/DDBJ databases">
        <title>Pervasive Adenine N6-methylation of Active Genes in Fungi.</title>
        <authorList>
            <consortium name="DOE Joint Genome Institute"/>
            <person name="Mondo S.J."/>
            <person name="Dannebaum R.O."/>
            <person name="Kuo R.C."/>
            <person name="Labutti K."/>
            <person name="Haridas S."/>
            <person name="Kuo A."/>
            <person name="Salamov A."/>
            <person name="Ahrendt S.R."/>
            <person name="Lipzen A."/>
            <person name="Sullivan W."/>
            <person name="Andreopoulos W.B."/>
            <person name="Clum A."/>
            <person name="Lindquist E."/>
            <person name="Daum C."/>
            <person name="Ramamoorthy G.K."/>
            <person name="Gryganskyi A."/>
            <person name="Culley D."/>
            <person name="Magnuson J.K."/>
            <person name="James T.Y."/>
            <person name="O'Malley M.A."/>
            <person name="Stajich J.E."/>
            <person name="Spatafora J.W."/>
            <person name="Visel A."/>
            <person name="Grigoriev I.V."/>
        </authorList>
    </citation>
    <scope>NUCLEOTIDE SEQUENCE [LARGE SCALE GENOMIC DNA]</scope>
    <source>
        <strain evidence="2 3">CBS 931.73</strain>
    </source>
</reference>
<sequence>MRGKLKDRYLGIKTKRGSCLYHSSPHAPKEDQESIIDKDCGEKSSTITSSGSGTFGSPEYLEKTRKKLADDSVVLRRKQTNAIEQFRNELQLNSSLPHYKVLQVAYFDYKRMKENQAETDKLRVKVEYKESEEGDKDTEEDAEPGAEEEEGKEVAKSKRSVKEVLQQMWMMLSKLL</sequence>
<proteinExistence type="predicted"/>
<feature type="region of interest" description="Disordered" evidence="1">
    <location>
        <begin position="121"/>
        <end position="158"/>
    </location>
</feature>
<evidence type="ECO:0000256" key="1">
    <source>
        <dbReference type="SAM" id="MobiDB-lite"/>
    </source>
</evidence>
<feature type="compositionally biased region" description="Basic and acidic residues" evidence="1">
    <location>
        <begin position="27"/>
        <end position="42"/>
    </location>
</feature>
<feature type="compositionally biased region" description="Low complexity" evidence="1">
    <location>
        <begin position="44"/>
        <end position="57"/>
    </location>
</feature>
<evidence type="ECO:0000313" key="3">
    <source>
        <dbReference type="Proteomes" id="UP000193498"/>
    </source>
</evidence>
<dbReference type="AlphaFoldDB" id="A0A1Y1YB67"/>
<organism evidence="2 3">
    <name type="scientific">Basidiobolus meristosporus CBS 931.73</name>
    <dbReference type="NCBI Taxonomy" id="1314790"/>
    <lineage>
        <taxon>Eukaryota</taxon>
        <taxon>Fungi</taxon>
        <taxon>Fungi incertae sedis</taxon>
        <taxon>Zoopagomycota</taxon>
        <taxon>Entomophthoromycotina</taxon>
        <taxon>Basidiobolomycetes</taxon>
        <taxon>Basidiobolales</taxon>
        <taxon>Basidiobolaceae</taxon>
        <taxon>Basidiobolus</taxon>
    </lineage>
</organism>
<feature type="compositionally biased region" description="Basic and acidic residues" evidence="1">
    <location>
        <begin position="121"/>
        <end position="131"/>
    </location>
</feature>
<feature type="region of interest" description="Disordered" evidence="1">
    <location>
        <begin position="18"/>
        <end position="59"/>
    </location>
</feature>
<name>A0A1Y1YB67_9FUNG</name>
<dbReference type="InParanoid" id="A0A1Y1YB67"/>
<dbReference type="EMBL" id="MCFE01000182">
    <property type="protein sequence ID" value="ORX95249.1"/>
    <property type="molecule type" value="Genomic_DNA"/>
</dbReference>
<gene>
    <name evidence="2" type="ORF">K493DRAFT_351780</name>
</gene>
<accession>A0A1Y1YB67</accession>
<keyword evidence="3" id="KW-1185">Reference proteome</keyword>
<dbReference type="Proteomes" id="UP000193498">
    <property type="component" value="Unassembled WGS sequence"/>
</dbReference>
<evidence type="ECO:0000313" key="2">
    <source>
        <dbReference type="EMBL" id="ORX95249.1"/>
    </source>
</evidence>